<dbReference type="AlphaFoldDB" id="A0A453HEU4"/>
<keyword evidence="16" id="KW-0238">DNA-binding</keyword>
<evidence type="ECO:0000256" key="10">
    <source>
        <dbReference type="ARBA" id="ARBA00022723"/>
    </source>
</evidence>
<evidence type="ECO:0000256" key="19">
    <source>
        <dbReference type="ARBA" id="ARBA00049244"/>
    </source>
</evidence>
<evidence type="ECO:0000256" key="1">
    <source>
        <dbReference type="ARBA" id="ARBA00001946"/>
    </source>
</evidence>
<dbReference type="PIRSF" id="PIRSF036603">
    <property type="entry name" value="DPol_eta"/>
    <property type="match status" value="1"/>
</dbReference>
<keyword evidence="13" id="KW-0862">Zinc</keyword>
<evidence type="ECO:0000256" key="17">
    <source>
        <dbReference type="ARBA" id="ARBA00023204"/>
    </source>
</evidence>
<dbReference type="GO" id="GO:0003887">
    <property type="term" value="F:DNA-directed DNA polymerase activity"/>
    <property type="evidence" value="ECO:0007669"/>
    <property type="project" value="UniProtKB-KW"/>
</dbReference>
<dbReference type="GO" id="GO:0006281">
    <property type="term" value="P:DNA repair"/>
    <property type="evidence" value="ECO:0007669"/>
    <property type="project" value="UniProtKB-KW"/>
</dbReference>
<evidence type="ECO:0000256" key="7">
    <source>
        <dbReference type="ARBA" id="ARBA00022679"/>
    </source>
</evidence>
<evidence type="ECO:0000256" key="20">
    <source>
        <dbReference type="SAM" id="MobiDB-lite"/>
    </source>
</evidence>
<evidence type="ECO:0000256" key="9">
    <source>
        <dbReference type="ARBA" id="ARBA00022705"/>
    </source>
</evidence>
<dbReference type="Gene3D" id="1.10.150.810">
    <property type="match status" value="1"/>
</dbReference>
<dbReference type="GO" id="GO:0008270">
    <property type="term" value="F:zinc ion binding"/>
    <property type="evidence" value="ECO:0007669"/>
    <property type="project" value="UniProtKB-KW"/>
</dbReference>
<dbReference type="PANTHER" id="PTHR11076">
    <property type="entry name" value="DNA REPAIR POLYMERASE UMUC / TRANSFERASE FAMILY MEMBER"/>
    <property type="match status" value="1"/>
</dbReference>
<dbReference type="PROSITE" id="PS50173">
    <property type="entry name" value="UMUC"/>
    <property type="match status" value="1"/>
</dbReference>
<dbReference type="InterPro" id="IPR017961">
    <property type="entry name" value="DNA_pol_Y-fam_little_finger"/>
</dbReference>
<accession>A0A453HEU4</accession>
<evidence type="ECO:0000256" key="11">
    <source>
        <dbReference type="ARBA" id="ARBA00022763"/>
    </source>
</evidence>
<dbReference type="InterPro" id="IPR036775">
    <property type="entry name" value="DNA_pol_Y-fam_lit_finger_sf"/>
</dbReference>
<dbReference type="InterPro" id="IPR001126">
    <property type="entry name" value="UmuC"/>
</dbReference>
<feature type="region of interest" description="Disordered" evidence="20">
    <location>
        <begin position="453"/>
        <end position="474"/>
    </location>
</feature>
<dbReference type="Gene3D" id="3.30.1490.100">
    <property type="entry name" value="DNA polymerase, Y-family, little finger domain"/>
    <property type="match status" value="1"/>
</dbReference>
<evidence type="ECO:0000256" key="6">
    <source>
        <dbReference type="ARBA" id="ARBA00022457"/>
    </source>
</evidence>
<evidence type="ECO:0000256" key="2">
    <source>
        <dbReference type="ARBA" id="ARBA00004123"/>
    </source>
</evidence>
<feature type="compositionally biased region" description="Basic and acidic residues" evidence="20">
    <location>
        <begin position="453"/>
        <end position="465"/>
    </location>
</feature>
<protein>
    <recommendedName>
        <fullName evidence="5">DNA polymerase kappa</fullName>
        <ecNumber evidence="4">2.7.7.7</ecNumber>
    </recommendedName>
</protein>
<feature type="domain" description="UBZ3-type" evidence="22">
    <location>
        <begin position="535"/>
        <end position="572"/>
    </location>
</feature>
<keyword evidence="18" id="KW-0539">Nucleus</keyword>
<reference evidence="23" key="5">
    <citation type="journal article" date="2021" name="G3 (Bethesda)">
        <title>Aegilops tauschii genome assembly Aet v5.0 features greater sequence contiguity and improved annotation.</title>
        <authorList>
            <person name="Wang L."/>
            <person name="Zhu T."/>
            <person name="Rodriguez J.C."/>
            <person name="Deal K.R."/>
            <person name="Dubcovsky J."/>
            <person name="McGuire P.E."/>
            <person name="Lux T."/>
            <person name="Spannagl M."/>
            <person name="Mayer K.F.X."/>
            <person name="Baldrich P."/>
            <person name="Meyers B.C."/>
            <person name="Huo N."/>
            <person name="Gu Y.Q."/>
            <person name="Zhou H."/>
            <person name="Devos K.M."/>
            <person name="Bennetzen J.L."/>
            <person name="Unver T."/>
            <person name="Budak H."/>
            <person name="Gulick P.J."/>
            <person name="Galiba G."/>
            <person name="Kalapos B."/>
            <person name="Nelson D.R."/>
            <person name="Li P."/>
            <person name="You F.M."/>
            <person name="Luo M.C."/>
            <person name="Dvorak J."/>
        </authorList>
    </citation>
    <scope>NUCLEOTIDE SEQUENCE [LARGE SCALE GENOMIC DNA]</scope>
    <source>
        <strain evidence="23">cv. AL8/78</strain>
    </source>
</reference>
<feature type="domain" description="UmuC" evidence="21">
    <location>
        <begin position="57"/>
        <end position="237"/>
    </location>
</feature>
<dbReference type="Pfam" id="PF00817">
    <property type="entry name" value="IMS"/>
    <property type="match status" value="1"/>
</dbReference>
<reference evidence="23" key="4">
    <citation type="submission" date="2019-03" db="UniProtKB">
        <authorList>
            <consortium name="EnsemblPlants"/>
        </authorList>
    </citation>
    <scope>IDENTIFICATION</scope>
</reference>
<evidence type="ECO:0000256" key="4">
    <source>
        <dbReference type="ARBA" id="ARBA00012417"/>
    </source>
</evidence>
<proteinExistence type="inferred from homology"/>
<dbReference type="Gramene" id="AET4Gv20166500.13">
    <property type="protein sequence ID" value="AET4Gv20166500.13"/>
    <property type="gene ID" value="AET4Gv20166500"/>
</dbReference>
<keyword evidence="17" id="KW-0234">DNA repair</keyword>
<dbReference type="InterPro" id="IPR043128">
    <property type="entry name" value="Rev_trsase/Diguanyl_cyclase"/>
</dbReference>
<feature type="region of interest" description="Disordered" evidence="20">
    <location>
        <begin position="577"/>
        <end position="608"/>
    </location>
</feature>
<dbReference type="SUPFAM" id="SSF100879">
    <property type="entry name" value="Lesion bypass DNA polymerase (Y-family), little finger domain"/>
    <property type="match status" value="1"/>
</dbReference>
<dbReference type="Pfam" id="PF11799">
    <property type="entry name" value="IMS_C"/>
    <property type="match status" value="1"/>
</dbReference>
<keyword evidence="14" id="KW-0460">Magnesium</keyword>
<dbReference type="FunFam" id="3.30.70.270:FF:000014">
    <property type="entry name" value="DNA polymerase kappa subunit"/>
    <property type="match status" value="1"/>
</dbReference>
<dbReference type="InterPro" id="IPR041298">
    <property type="entry name" value="UBZ3"/>
</dbReference>
<dbReference type="GO" id="GO:0005634">
    <property type="term" value="C:nucleus"/>
    <property type="evidence" value="ECO:0007669"/>
    <property type="project" value="UniProtKB-SubCell"/>
</dbReference>
<evidence type="ECO:0000259" key="22">
    <source>
        <dbReference type="PROSITE" id="PS51907"/>
    </source>
</evidence>
<evidence type="ECO:0000256" key="5">
    <source>
        <dbReference type="ARBA" id="ARBA00016178"/>
    </source>
</evidence>
<reference evidence="24" key="2">
    <citation type="journal article" date="2017" name="Nat. Plants">
        <title>The Aegilops tauschii genome reveals multiple impacts of transposons.</title>
        <authorList>
            <person name="Zhao G."/>
            <person name="Zou C."/>
            <person name="Li K."/>
            <person name="Wang K."/>
            <person name="Li T."/>
            <person name="Gao L."/>
            <person name="Zhang X."/>
            <person name="Wang H."/>
            <person name="Yang Z."/>
            <person name="Liu X."/>
            <person name="Jiang W."/>
            <person name="Mao L."/>
            <person name="Kong X."/>
            <person name="Jiao Y."/>
            <person name="Jia J."/>
        </authorList>
    </citation>
    <scope>NUCLEOTIDE SEQUENCE [LARGE SCALE GENOMIC DNA]</scope>
    <source>
        <strain evidence="24">cv. AL8/78</strain>
    </source>
</reference>
<dbReference type="InterPro" id="IPR043502">
    <property type="entry name" value="DNA/RNA_pol_sf"/>
</dbReference>
<dbReference type="PANTHER" id="PTHR11076:SF33">
    <property type="entry name" value="DNA POLYMERASE KAPPA"/>
    <property type="match status" value="1"/>
</dbReference>
<comment type="similarity">
    <text evidence="3">Belongs to the DNA polymerase type-Y family.</text>
</comment>
<keyword evidence="7" id="KW-0808">Transferase</keyword>
<evidence type="ECO:0000256" key="8">
    <source>
        <dbReference type="ARBA" id="ARBA00022695"/>
    </source>
</evidence>
<dbReference type="GO" id="GO:0006260">
    <property type="term" value="P:DNA replication"/>
    <property type="evidence" value="ECO:0007669"/>
    <property type="project" value="UniProtKB-KW"/>
</dbReference>
<dbReference type="EC" id="2.7.7.7" evidence="4"/>
<keyword evidence="12" id="KW-0863">Zinc-finger</keyword>
<dbReference type="FunFam" id="3.40.1170.60:FF:000002">
    <property type="entry name" value="Polymerase (DNA directed) kappa"/>
    <property type="match status" value="1"/>
</dbReference>
<dbReference type="Proteomes" id="UP000015105">
    <property type="component" value="Chromosome 4D"/>
</dbReference>
<dbReference type="Gene3D" id="3.40.1170.60">
    <property type="match status" value="1"/>
</dbReference>
<keyword evidence="8" id="KW-0548">Nucleotidyltransferase</keyword>
<reference evidence="24" key="1">
    <citation type="journal article" date="2014" name="Science">
        <title>Ancient hybridizations among the ancestral genomes of bread wheat.</title>
        <authorList>
            <consortium name="International Wheat Genome Sequencing Consortium,"/>
            <person name="Marcussen T."/>
            <person name="Sandve S.R."/>
            <person name="Heier L."/>
            <person name="Spannagl M."/>
            <person name="Pfeifer M."/>
            <person name="Jakobsen K.S."/>
            <person name="Wulff B.B."/>
            <person name="Steuernagel B."/>
            <person name="Mayer K.F."/>
            <person name="Olsen O.A."/>
        </authorList>
    </citation>
    <scope>NUCLEOTIDE SEQUENCE [LARGE SCALE GENOMIC DNA]</scope>
    <source>
        <strain evidence="24">cv. AL8/78</strain>
    </source>
</reference>
<evidence type="ECO:0000313" key="24">
    <source>
        <dbReference type="Proteomes" id="UP000015105"/>
    </source>
</evidence>
<dbReference type="FunFam" id="1.10.150.810:FF:000001">
    <property type="entry name" value="DNA polymerase kappa"/>
    <property type="match status" value="1"/>
</dbReference>
<evidence type="ECO:0000256" key="18">
    <source>
        <dbReference type="ARBA" id="ARBA00023242"/>
    </source>
</evidence>
<evidence type="ECO:0000313" key="23">
    <source>
        <dbReference type="EnsemblPlants" id="AET4Gv20166500.13"/>
    </source>
</evidence>
<comment type="catalytic activity">
    <reaction evidence="19">
        <text>DNA(n) + a 2'-deoxyribonucleoside 5'-triphosphate = DNA(n+1) + diphosphate</text>
        <dbReference type="Rhea" id="RHEA:22508"/>
        <dbReference type="Rhea" id="RHEA-COMP:17339"/>
        <dbReference type="Rhea" id="RHEA-COMP:17340"/>
        <dbReference type="ChEBI" id="CHEBI:33019"/>
        <dbReference type="ChEBI" id="CHEBI:61560"/>
        <dbReference type="ChEBI" id="CHEBI:173112"/>
        <dbReference type="EC" id="2.7.7.7"/>
    </reaction>
</comment>
<keyword evidence="11" id="KW-0227">DNA damage</keyword>
<dbReference type="Pfam" id="PF18439">
    <property type="entry name" value="zf_UBZ"/>
    <property type="match status" value="1"/>
</dbReference>
<dbReference type="CDD" id="cd03586">
    <property type="entry name" value="PolY_Pol_IV_kappa"/>
    <property type="match status" value="1"/>
</dbReference>
<organism evidence="23 24">
    <name type="scientific">Aegilops tauschii subsp. strangulata</name>
    <name type="common">Goatgrass</name>
    <dbReference type="NCBI Taxonomy" id="200361"/>
    <lineage>
        <taxon>Eukaryota</taxon>
        <taxon>Viridiplantae</taxon>
        <taxon>Streptophyta</taxon>
        <taxon>Embryophyta</taxon>
        <taxon>Tracheophyta</taxon>
        <taxon>Spermatophyta</taxon>
        <taxon>Magnoliopsida</taxon>
        <taxon>Liliopsida</taxon>
        <taxon>Poales</taxon>
        <taxon>Poaceae</taxon>
        <taxon>BOP clade</taxon>
        <taxon>Pooideae</taxon>
        <taxon>Triticodae</taxon>
        <taxon>Triticeae</taxon>
        <taxon>Triticinae</taxon>
        <taxon>Aegilops</taxon>
    </lineage>
</organism>
<keyword evidence="10" id="KW-0479">Metal-binding</keyword>
<evidence type="ECO:0000256" key="3">
    <source>
        <dbReference type="ARBA" id="ARBA00010945"/>
    </source>
</evidence>
<sequence>AAGTPSDCGGHRPWQSYHTAYTNAKAGMEGVDREKVQKVAEKKILELEASRDLSKIWLHTDMDAFYAAVETLENPSLKGKPLAVGSMSMIATASYEARKFGVRAAMPGFIGCKLCPDLVFVRPNFGRYTHYSGLARKVFQRYDPNFFATSLDEAYLDITEVCSERGITGEEVASELRDAVHQETGLTCSAGVAPNRMIAKVCSDINKPNGQFILPNDRDAVTTFVSTLPIRKIGGIGKVTEQMLHQVLGISTCQEMLQKGAFLCALFSEGSTDFFLSVGLGLGGTETPEHRLRKSMSCERTFSATNDSHLLFEKLDNLAENLADDMQKECLKGRTLTLKLKTAAFEVRTRAATAQNYISSKEDILIYAKKLLKAEMPLSLRLMGLRMSHFSGEKDDSTSPTQKTLDRFFHSSDINSNTNGTNGASCIDVSGGHNDCNDATTKDECSIHDAEKDVSIDQQPSHEENSSVAEGASSVNYDNEAASSSWKVCVSTSRLKFDQRFCSQEKVTQTEKFDELGDLTSSKACASSSKPGQHFWVDGYICSLCGFELPPCFEEERQEHSDFHLAEMLQQEEAVDSTARLSKERLAERPCSTSTPTPKKKLKSSKEGKHIPIDSFFLKCNKNS</sequence>
<evidence type="ECO:0000256" key="14">
    <source>
        <dbReference type="ARBA" id="ARBA00022842"/>
    </source>
</evidence>
<dbReference type="GO" id="GO:0003684">
    <property type="term" value="F:damaged DNA binding"/>
    <property type="evidence" value="ECO:0007669"/>
    <property type="project" value="InterPro"/>
</dbReference>
<keyword evidence="6" id="KW-0515">Mutator protein</keyword>
<dbReference type="NCBIfam" id="NF002677">
    <property type="entry name" value="PRK02406.1"/>
    <property type="match status" value="1"/>
</dbReference>
<reference evidence="23" key="3">
    <citation type="journal article" date="2017" name="Nature">
        <title>Genome sequence of the progenitor of the wheat D genome Aegilops tauschii.</title>
        <authorList>
            <person name="Luo M.C."/>
            <person name="Gu Y.Q."/>
            <person name="Puiu D."/>
            <person name="Wang H."/>
            <person name="Twardziok S.O."/>
            <person name="Deal K.R."/>
            <person name="Huo N."/>
            <person name="Zhu T."/>
            <person name="Wang L."/>
            <person name="Wang Y."/>
            <person name="McGuire P.E."/>
            <person name="Liu S."/>
            <person name="Long H."/>
            <person name="Ramasamy R.K."/>
            <person name="Rodriguez J.C."/>
            <person name="Van S.L."/>
            <person name="Yuan L."/>
            <person name="Wang Z."/>
            <person name="Xia Z."/>
            <person name="Xiao L."/>
            <person name="Anderson O.D."/>
            <person name="Ouyang S."/>
            <person name="Liang Y."/>
            <person name="Zimin A.V."/>
            <person name="Pertea G."/>
            <person name="Qi P."/>
            <person name="Bennetzen J.L."/>
            <person name="Dai X."/>
            <person name="Dawson M.W."/>
            <person name="Muller H.G."/>
            <person name="Kugler K."/>
            <person name="Rivarola-Duarte L."/>
            <person name="Spannagl M."/>
            <person name="Mayer K.F.X."/>
            <person name="Lu F.H."/>
            <person name="Bevan M.W."/>
            <person name="Leroy P."/>
            <person name="Li P."/>
            <person name="You F.M."/>
            <person name="Sun Q."/>
            <person name="Liu Z."/>
            <person name="Lyons E."/>
            <person name="Wicker T."/>
            <person name="Salzberg S.L."/>
            <person name="Devos K.M."/>
            <person name="Dvorak J."/>
        </authorList>
    </citation>
    <scope>NUCLEOTIDE SEQUENCE [LARGE SCALE GENOMIC DNA]</scope>
    <source>
        <strain evidence="23">cv. AL8/78</strain>
    </source>
</reference>
<keyword evidence="24" id="KW-1185">Reference proteome</keyword>
<evidence type="ECO:0000256" key="15">
    <source>
        <dbReference type="ARBA" id="ARBA00022932"/>
    </source>
</evidence>
<keyword evidence="9" id="KW-0235">DNA replication</keyword>
<dbReference type="InterPro" id="IPR022880">
    <property type="entry name" value="DNApol_IV"/>
</dbReference>
<comment type="cofactor">
    <cofactor evidence="1">
        <name>Mg(2+)</name>
        <dbReference type="ChEBI" id="CHEBI:18420"/>
    </cofactor>
</comment>
<dbReference type="SUPFAM" id="SSF56672">
    <property type="entry name" value="DNA/RNA polymerases"/>
    <property type="match status" value="1"/>
</dbReference>
<dbReference type="FunFam" id="3.30.1490.100:FF:000004">
    <property type="entry name" value="DNA polymerase IV"/>
    <property type="match status" value="1"/>
</dbReference>
<evidence type="ECO:0000259" key="21">
    <source>
        <dbReference type="PROSITE" id="PS50173"/>
    </source>
</evidence>
<evidence type="ECO:0000256" key="13">
    <source>
        <dbReference type="ARBA" id="ARBA00022833"/>
    </source>
</evidence>
<dbReference type="InterPro" id="IPR050116">
    <property type="entry name" value="DNA_polymerase-Y"/>
</dbReference>
<evidence type="ECO:0000256" key="16">
    <source>
        <dbReference type="ARBA" id="ARBA00023125"/>
    </source>
</evidence>
<dbReference type="HAMAP" id="MF_01113">
    <property type="entry name" value="DNApol_IV"/>
    <property type="match status" value="1"/>
</dbReference>
<evidence type="ECO:0000256" key="12">
    <source>
        <dbReference type="ARBA" id="ARBA00022771"/>
    </source>
</evidence>
<dbReference type="EnsemblPlants" id="AET4Gv20166500.13">
    <property type="protein sequence ID" value="AET4Gv20166500.13"/>
    <property type="gene ID" value="AET4Gv20166500"/>
</dbReference>
<comment type="subcellular location">
    <subcellularLocation>
        <location evidence="2">Nucleus</location>
    </subcellularLocation>
</comment>
<name>A0A453HEU4_AEGTS</name>
<keyword evidence="15" id="KW-0239">DNA-directed DNA polymerase</keyword>
<dbReference type="GO" id="GO:0042276">
    <property type="term" value="P:error-prone translesion synthesis"/>
    <property type="evidence" value="ECO:0007669"/>
    <property type="project" value="TreeGrafter"/>
</dbReference>
<dbReference type="Gene3D" id="3.30.70.270">
    <property type="match status" value="1"/>
</dbReference>
<dbReference type="PROSITE" id="PS51907">
    <property type="entry name" value="ZF_UBZ3"/>
    <property type="match status" value="1"/>
</dbReference>